<protein>
    <submittedName>
        <fullName evidence="1">Uncharacterized protein</fullName>
    </submittedName>
</protein>
<sequence>MIVIDEVLKKEALKRTENRMKYSFREEPISQPGYKYSMILTAVLGELVFEKYLKSKKINYQQIESSDYARYFQIGNLKLETKTSAYYNSKGYNRLNLLYNVREYDYNIDFNIHYVVQMFINGKIPSNKFDIDECTIGHITGGAEFSRIPEISNEVNYDVRRPCYVVDLDDLTKVDDIF</sequence>
<dbReference type="eggNOG" id="ENOG502ZN4C">
    <property type="taxonomic scope" value="Bacteria"/>
</dbReference>
<evidence type="ECO:0000313" key="2">
    <source>
        <dbReference type="Proteomes" id="UP000184758"/>
    </source>
</evidence>
<accession>A0A1N6IHP5</accession>
<organism evidence="1 2">
    <name type="scientific">Carnobacterium alterfunditum</name>
    <dbReference type="NCBI Taxonomy" id="28230"/>
    <lineage>
        <taxon>Bacteria</taxon>
        <taxon>Bacillati</taxon>
        <taxon>Bacillota</taxon>
        <taxon>Bacilli</taxon>
        <taxon>Lactobacillales</taxon>
        <taxon>Carnobacteriaceae</taxon>
        <taxon>Carnobacterium</taxon>
    </lineage>
</organism>
<gene>
    <name evidence="1" type="ORF">SAMN05878443_2335</name>
</gene>
<reference evidence="2" key="1">
    <citation type="submission" date="2016-11" db="EMBL/GenBank/DDBJ databases">
        <authorList>
            <person name="Varghese N."/>
            <person name="Submissions S."/>
        </authorList>
    </citation>
    <scope>NUCLEOTIDE SEQUENCE [LARGE SCALE GENOMIC DNA]</scope>
    <source>
        <strain evidence="2">313</strain>
    </source>
</reference>
<dbReference type="AlphaFoldDB" id="A0A1N6IHP5"/>
<evidence type="ECO:0000313" key="1">
    <source>
        <dbReference type="EMBL" id="SIO31557.1"/>
    </source>
</evidence>
<proteinExistence type="predicted"/>
<name>A0A1N6IHP5_9LACT</name>
<dbReference type="RefSeq" id="WP_034545091.1">
    <property type="nucleotide sequence ID" value="NZ_FSRN01000002.1"/>
</dbReference>
<keyword evidence="2" id="KW-1185">Reference proteome</keyword>
<dbReference type="EMBL" id="FSRN01000002">
    <property type="protein sequence ID" value="SIO31557.1"/>
    <property type="molecule type" value="Genomic_DNA"/>
</dbReference>
<dbReference type="Proteomes" id="UP000184758">
    <property type="component" value="Unassembled WGS sequence"/>
</dbReference>